<protein>
    <submittedName>
        <fullName evidence="4">Secretion protein</fullName>
    </submittedName>
</protein>
<dbReference type="Proteomes" id="UP000318669">
    <property type="component" value="Unassembled WGS sequence"/>
</dbReference>
<dbReference type="EMBL" id="VJZL01000038">
    <property type="protein sequence ID" value="TRX05990.1"/>
    <property type="molecule type" value="Genomic_DNA"/>
</dbReference>
<organism evidence="4 6">
    <name type="scientific">Flavobacterium gawalongense</name>
    <dbReference type="NCBI Taxonomy" id="2594432"/>
    <lineage>
        <taxon>Bacteria</taxon>
        <taxon>Pseudomonadati</taxon>
        <taxon>Bacteroidota</taxon>
        <taxon>Flavobacteriia</taxon>
        <taxon>Flavobacteriales</taxon>
        <taxon>Flavobacteriaceae</taxon>
        <taxon>Flavobacterium</taxon>
    </lineage>
</organism>
<keyword evidence="2" id="KW-0732">Signal</keyword>
<dbReference type="Proteomes" id="UP000318528">
    <property type="component" value="Unassembled WGS sequence"/>
</dbReference>
<sequence length="132" mass="14864">MKKISKLSLLLVVAMTSMSSYAIDSDFLLNVKKGKGNEISFSLNQIKKVNVSIYDDKDNLIYTENATGETGILRTYNLDEFPVGIYYLVVENNLKKVRHEIIISEEKSILTTKAISEVYKPALKNKNVANVD</sequence>
<keyword evidence="5" id="KW-1185">Reference proteome</keyword>
<evidence type="ECO:0000256" key="2">
    <source>
        <dbReference type="SAM" id="SignalP"/>
    </source>
</evidence>
<comment type="similarity">
    <text evidence="1">Belongs to the bacteroidetes fimbrillin superfamily. FimB/Mfa2 family.</text>
</comment>
<name>A0A553BCM2_9FLAO</name>
<evidence type="ECO:0000313" key="3">
    <source>
        <dbReference type="EMBL" id="TRX05466.1"/>
    </source>
</evidence>
<evidence type="ECO:0000313" key="6">
    <source>
        <dbReference type="Proteomes" id="UP000318669"/>
    </source>
</evidence>
<proteinExistence type="inferred from homology"/>
<dbReference type="OrthoDB" id="1371166at2"/>
<reference evidence="5 6" key="1">
    <citation type="submission" date="2019-07" db="EMBL/GenBank/DDBJ databases">
        <title>Novel species of Flavobacterium.</title>
        <authorList>
            <person name="Liu Q."/>
            <person name="Xin Y.-H."/>
        </authorList>
    </citation>
    <scope>NUCLEOTIDE SEQUENCE [LARGE SCALE GENOMIC DNA]</scope>
    <source>
        <strain evidence="3 5">GSP39</strain>
        <strain evidence="4 6">GSR22</strain>
    </source>
</reference>
<feature type="chain" id="PRO_5022246833" evidence="2">
    <location>
        <begin position="23"/>
        <end position="132"/>
    </location>
</feature>
<dbReference type="Pfam" id="PF08842">
    <property type="entry name" value="Mfa2"/>
    <property type="match status" value="1"/>
</dbReference>
<dbReference type="InterPro" id="IPR014941">
    <property type="entry name" value="FimB/Mfa2/Mfa3"/>
</dbReference>
<evidence type="ECO:0000313" key="4">
    <source>
        <dbReference type="EMBL" id="TRX05990.1"/>
    </source>
</evidence>
<dbReference type="EMBL" id="VJZN01000016">
    <property type="protein sequence ID" value="TRX05466.1"/>
    <property type="molecule type" value="Genomic_DNA"/>
</dbReference>
<dbReference type="RefSeq" id="WP_143387785.1">
    <property type="nucleotide sequence ID" value="NZ_VJZL01000038.1"/>
</dbReference>
<comment type="caution">
    <text evidence="4">The sequence shown here is derived from an EMBL/GenBank/DDBJ whole genome shotgun (WGS) entry which is preliminary data.</text>
</comment>
<feature type="signal peptide" evidence="2">
    <location>
        <begin position="1"/>
        <end position="22"/>
    </location>
</feature>
<gene>
    <name evidence="4" type="ORF">FNW11_15220</name>
    <name evidence="3" type="ORF">FNW12_10435</name>
</gene>
<dbReference type="AlphaFoldDB" id="A0A553BCM2"/>
<evidence type="ECO:0000313" key="5">
    <source>
        <dbReference type="Proteomes" id="UP000318528"/>
    </source>
</evidence>
<evidence type="ECO:0000256" key="1">
    <source>
        <dbReference type="ARBA" id="ARBA00007248"/>
    </source>
</evidence>
<accession>A0A553BCM2</accession>